<dbReference type="Gene3D" id="3.40.50.720">
    <property type="entry name" value="NAD(P)-binding Rossmann-like Domain"/>
    <property type="match status" value="1"/>
</dbReference>
<evidence type="ECO:0000313" key="4">
    <source>
        <dbReference type="Proteomes" id="UP000037210"/>
    </source>
</evidence>
<dbReference type="EMBL" id="LFWZ01000046">
    <property type="protein sequence ID" value="KON29974.1"/>
    <property type="molecule type" value="Genomic_DNA"/>
</dbReference>
<dbReference type="Pfam" id="PF13478">
    <property type="entry name" value="XdhC_C"/>
    <property type="match status" value="1"/>
</dbReference>
<accession>A0A0M0BNJ5</accession>
<evidence type="ECO:0000259" key="1">
    <source>
        <dbReference type="Pfam" id="PF02625"/>
    </source>
</evidence>
<dbReference type="Proteomes" id="UP000037210">
    <property type="component" value="Unassembled WGS sequence"/>
</dbReference>
<dbReference type="InterPro" id="IPR003777">
    <property type="entry name" value="XdhC_CoxI"/>
</dbReference>
<dbReference type="PATRIC" id="fig|1685127.3.peg.1351"/>
<name>A0A0M0BNJ5_9ARCH</name>
<protein>
    <recommendedName>
        <fullName evidence="5">Xanthine dehydrogenase</fullName>
    </recommendedName>
</protein>
<dbReference type="InterPro" id="IPR027051">
    <property type="entry name" value="XdhC_Rossmann_dom"/>
</dbReference>
<evidence type="ECO:0000313" key="3">
    <source>
        <dbReference type="EMBL" id="KON29974.1"/>
    </source>
</evidence>
<feature type="domain" description="XdhC- CoxI" evidence="1">
    <location>
        <begin position="14"/>
        <end position="79"/>
    </location>
</feature>
<dbReference type="Pfam" id="PF02625">
    <property type="entry name" value="XdhC_CoxI"/>
    <property type="match status" value="1"/>
</dbReference>
<gene>
    <name evidence="3" type="ORF">AC482_05090</name>
</gene>
<sequence length="261" mass="28175">MSEVEIFKRLTQLLEEGKGAVLCILVEKTGSGPRDVGAKLLVDPDGDTVGTIGGGGMERRLVAEAQDALREGCGRTLTFALGIEAREDAIAVNSKCGGEVKIFLDVIKPEPRLIVIGSGHVAKPLAEFANMVGFEVIVVDDADTATRERFPTAKEIYSGPFEEELGRVKARHSDFVAIVHGETDHEIPALKSMLRCGPAYIGLLGSRNKIAEHKRQLLEEGFDREELQAIRAPIGLEIAAETPEEIAVSIVAELIGVRRRG</sequence>
<dbReference type="InterPro" id="IPR052698">
    <property type="entry name" value="MoCofactor_Util/Proc"/>
</dbReference>
<dbReference type="PANTHER" id="PTHR30388:SF6">
    <property type="entry name" value="XANTHINE DEHYDROGENASE SUBUNIT A-RELATED"/>
    <property type="match status" value="1"/>
</dbReference>
<reference evidence="3 4" key="1">
    <citation type="submission" date="2015-06" db="EMBL/GenBank/DDBJ databases">
        <title>New insights into the roles of widespread benthic archaea in carbon and nitrogen cycling.</title>
        <authorList>
            <person name="Lazar C.S."/>
            <person name="Baker B.J."/>
            <person name="Seitz K.W."/>
            <person name="Hyde A.S."/>
            <person name="Dick G.J."/>
            <person name="Hinrichs K.-U."/>
            <person name="Teske A.P."/>
        </authorList>
    </citation>
    <scope>NUCLEOTIDE SEQUENCE [LARGE SCALE GENOMIC DNA]</scope>
    <source>
        <strain evidence="3">DG-45</strain>
    </source>
</reference>
<comment type="caution">
    <text evidence="3">The sequence shown here is derived from an EMBL/GenBank/DDBJ whole genome shotgun (WGS) entry which is preliminary data.</text>
</comment>
<dbReference type="AlphaFoldDB" id="A0A0M0BNJ5"/>
<feature type="domain" description="XdhC Rossmann" evidence="2">
    <location>
        <begin position="113"/>
        <end position="254"/>
    </location>
</feature>
<evidence type="ECO:0000259" key="2">
    <source>
        <dbReference type="Pfam" id="PF13478"/>
    </source>
</evidence>
<proteinExistence type="predicted"/>
<evidence type="ECO:0008006" key="5">
    <source>
        <dbReference type="Google" id="ProtNLM"/>
    </source>
</evidence>
<dbReference type="PANTHER" id="PTHR30388">
    <property type="entry name" value="ALDEHYDE OXIDOREDUCTASE MOLYBDENUM COFACTOR ASSEMBLY PROTEIN"/>
    <property type="match status" value="1"/>
</dbReference>
<organism evidence="3 4">
    <name type="scientific">miscellaneous Crenarchaeota group-15 archaeon DG-45</name>
    <dbReference type="NCBI Taxonomy" id="1685127"/>
    <lineage>
        <taxon>Archaea</taxon>
        <taxon>Candidatus Bathyarchaeota</taxon>
        <taxon>MCG-15</taxon>
    </lineage>
</organism>